<reference evidence="4" key="1">
    <citation type="journal article" date="2015" name="BMC Genomics">
        <title>Draft genome of a commonly misdiagnosed multidrug resistant pathogen Candida auris.</title>
        <authorList>
            <person name="Chatterjee S."/>
            <person name="Alampalli S.V."/>
            <person name="Nageshan R.K."/>
            <person name="Chettiar S.T."/>
            <person name="Joshi S."/>
            <person name="Tatu U.S."/>
        </authorList>
    </citation>
    <scope>NUCLEOTIDE SEQUENCE [LARGE SCALE GENOMIC DNA]</scope>
    <source>
        <strain evidence="4">6684</strain>
    </source>
</reference>
<feature type="transmembrane region" description="Helical" evidence="1">
    <location>
        <begin position="52"/>
        <end position="69"/>
    </location>
</feature>
<evidence type="ECO:0008006" key="5">
    <source>
        <dbReference type="Google" id="ProtNLM"/>
    </source>
</evidence>
<proteinExistence type="predicted"/>
<keyword evidence="2" id="KW-0732">Signal</keyword>
<dbReference type="AlphaFoldDB" id="A0A0L0P668"/>
<feature type="signal peptide" evidence="2">
    <location>
        <begin position="1"/>
        <end position="23"/>
    </location>
</feature>
<keyword evidence="1" id="KW-0472">Membrane</keyword>
<comment type="caution">
    <text evidence="3">The sequence shown here is derived from an EMBL/GenBank/DDBJ whole genome shotgun (WGS) entry which is preliminary data.</text>
</comment>
<evidence type="ECO:0000256" key="1">
    <source>
        <dbReference type="SAM" id="Phobius"/>
    </source>
</evidence>
<keyword evidence="1" id="KW-0812">Transmembrane</keyword>
<evidence type="ECO:0000256" key="2">
    <source>
        <dbReference type="SAM" id="SignalP"/>
    </source>
</evidence>
<dbReference type="EMBL" id="LGST01000008">
    <property type="protein sequence ID" value="KNE01725.1"/>
    <property type="molecule type" value="Genomic_DNA"/>
</dbReference>
<feature type="chain" id="PRO_5005545531" description="Secreted protein" evidence="2">
    <location>
        <begin position="24"/>
        <end position="93"/>
    </location>
</feature>
<dbReference type="VEuPathDB" id="FungiDB:QG37_01061"/>
<keyword evidence="1" id="KW-1133">Transmembrane helix</keyword>
<gene>
    <name evidence="3" type="ORF">QG37_01061</name>
</gene>
<sequence>MELFIHSLLRVGGFFFLIFAASSQPLVPQCYEGNSDEDTEMNIHGNCKHRKFQMRNPMIFLIFFFFFFFRWSHDYIEMLGGHKSQQCRRDEHL</sequence>
<organism evidence="3 4">
    <name type="scientific">Candidozyma auris</name>
    <name type="common">Yeast</name>
    <name type="synonym">Candida auris</name>
    <dbReference type="NCBI Taxonomy" id="498019"/>
    <lineage>
        <taxon>Eukaryota</taxon>
        <taxon>Fungi</taxon>
        <taxon>Dikarya</taxon>
        <taxon>Ascomycota</taxon>
        <taxon>Saccharomycotina</taxon>
        <taxon>Pichiomycetes</taxon>
        <taxon>Metschnikowiaceae</taxon>
        <taxon>Candidozyma</taxon>
    </lineage>
</organism>
<name>A0A0L0P668_CANAR</name>
<evidence type="ECO:0000313" key="3">
    <source>
        <dbReference type="EMBL" id="KNE01725.1"/>
    </source>
</evidence>
<protein>
    <recommendedName>
        <fullName evidence="5">Secreted protein</fullName>
    </recommendedName>
</protein>
<dbReference type="Proteomes" id="UP000037122">
    <property type="component" value="Unassembled WGS sequence"/>
</dbReference>
<accession>A0A0L0P668</accession>
<evidence type="ECO:0000313" key="4">
    <source>
        <dbReference type="Proteomes" id="UP000037122"/>
    </source>
</evidence>